<evidence type="ECO:0000313" key="2">
    <source>
        <dbReference type="EMBL" id="ALO28619.1"/>
    </source>
</evidence>
<dbReference type="EMBL" id="CP012029">
    <property type="protein sequence ID" value="ALO24723.1"/>
    <property type="molecule type" value="Genomic_DNA"/>
</dbReference>
<name>A0A0S2IN78_LEPBO</name>
<dbReference type="Proteomes" id="UP000058857">
    <property type="component" value="Plasmid lbp2"/>
</dbReference>
<dbReference type="AlphaFoldDB" id="A0A0S2IN78"/>
<gene>
    <name evidence="1" type="ORF">LBBP_00363</name>
    <name evidence="2" type="ORF">LBBP_04523</name>
</gene>
<sequence length="51" mass="6052">MFFPDTSAWIEHFKTKSKFKITNILFEEIFICNSVFQGSSKESEMKSRLNE</sequence>
<protein>
    <submittedName>
        <fullName evidence="1">Uncharacterized protein</fullName>
    </submittedName>
</protein>
<accession>A0A0S2IN78</accession>
<organism evidence="1">
    <name type="scientific">Leptospira borgpetersenii serovar Ballum</name>
    <dbReference type="NCBI Taxonomy" id="280505"/>
    <lineage>
        <taxon>Bacteria</taxon>
        <taxon>Pseudomonadati</taxon>
        <taxon>Spirochaetota</taxon>
        <taxon>Spirochaetia</taxon>
        <taxon>Leptospirales</taxon>
        <taxon>Leptospiraceae</taxon>
        <taxon>Leptospira</taxon>
    </lineage>
</organism>
<evidence type="ECO:0000313" key="3">
    <source>
        <dbReference type="Proteomes" id="UP000058857"/>
    </source>
</evidence>
<evidence type="ECO:0000313" key="1">
    <source>
        <dbReference type="EMBL" id="ALO24723.1"/>
    </source>
</evidence>
<proteinExistence type="predicted"/>
<dbReference type="Proteomes" id="UP000058857">
    <property type="component" value="Chromosome 1"/>
</dbReference>
<geneLocation type="plasmid" evidence="2 3">
    <name>lbp2</name>
</geneLocation>
<keyword evidence="2" id="KW-0614">Plasmid</keyword>
<reference evidence="1 3" key="1">
    <citation type="journal article" date="2015" name="PLoS Negl. Trop. Dis.">
        <title>Distribution of Plasmids in Distinct Leptospira Pathogenic Species.</title>
        <authorList>
            <person name="Wang Y."/>
            <person name="Zhuang X."/>
            <person name="Zhong Y."/>
            <person name="Zhang C."/>
            <person name="Zhang Y."/>
            <person name="Zeng L."/>
            <person name="Zhu Y."/>
            <person name="He P."/>
            <person name="Dong K."/>
            <person name="Pal U."/>
            <person name="Guo X."/>
            <person name="Qin J."/>
        </authorList>
    </citation>
    <scope>NUCLEOTIDE SEQUENCE [LARGE SCALE GENOMIC DNA]</scope>
    <source>
        <strain evidence="1 3">56604</strain>
        <plasmid evidence="2">lbp2</plasmid>
        <plasmid evidence="3">Plasmid lbp2</plasmid>
    </source>
</reference>
<dbReference type="EMBL" id="CP012032">
    <property type="protein sequence ID" value="ALO28619.1"/>
    <property type="molecule type" value="Genomic_DNA"/>
</dbReference>